<organism evidence="1 2">
    <name type="scientific">Ameca splendens</name>
    <dbReference type="NCBI Taxonomy" id="208324"/>
    <lineage>
        <taxon>Eukaryota</taxon>
        <taxon>Metazoa</taxon>
        <taxon>Chordata</taxon>
        <taxon>Craniata</taxon>
        <taxon>Vertebrata</taxon>
        <taxon>Euteleostomi</taxon>
        <taxon>Actinopterygii</taxon>
        <taxon>Neopterygii</taxon>
        <taxon>Teleostei</taxon>
        <taxon>Neoteleostei</taxon>
        <taxon>Acanthomorphata</taxon>
        <taxon>Ovalentaria</taxon>
        <taxon>Atherinomorphae</taxon>
        <taxon>Cyprinodontiformes</taxon>
        <taxon>Goodeidae</taxon>
        <taxon>Ameca</taxon>
    </lineage>
</organism>
<gene>
    <name evidence="1" type="ORF">AMECASPLE_009190</name>
</gene>
<accession>A0ABV0XD95</accession>
<dbReference type="EMBL" id="JAHRIP010000508">
    <property type="protein sequence ID" value="MEQ2279422.1"/>
    <property type="molecule type" value="Genomic_DNA"/>
</dbReference>
<keyword evidence="2" id="KW-1185">Reference proteome</keyword>
<evidence type="ECO:0000313" key="2">
    <source>
        <dbReference type="Proteomes" id="UP001469553"/>
    </source>
</evidence>
<comment type="caution">
    <text evidence="1">The sequence shown here is derived from an EMBL/GenBank/DDBJ whole genome shotgun (WGS) entry which is preliminary data.</text>
</comment>
<sequence length="110" mass="12771">MRTCTLTYCRLISHTFRKWATGQYFSIRMTPNTSKMTSDLHKKLMAKELDWPRMSLDQTPISVITCEALEISMPKRAKAALENNGVHTKYGHNVDIVTCSHFCCQRFRQI</sequence>
<reference evidence="1 2" key="1">
    <citation type="submission" date="2021-06" db="EMBL/GenBank/DDBJ databases">
        <authorList>
            <person name="Palmer J.M."/>
        </authorList>
    </citation>
    <scope>NUCLEOTIDE SEQUENCE [LARGE SCALE GENOMIC DNA]</scope>
    <source>
        <strain evidence="1 2">AS_MEX2019</strain>
        <tissue evidence="1">Muscle</tissue>
    </source>
</reference>
<name>A0ABV0XD95_9TELE</name>
<evidence type="ECO:0000313" key="1">
    <source>
        <dbReference type="EMBL" id="MEQ2279422.1"/>
    </source>
</evidence>
<protein>
    <submittedName>
        <fullName evidence="1">Uncharacterized protein</fullName>
    </submittedName>
</protein>
<proteinExistence type="predicted"/>
<dbReference type="Proteomes" id="UP001469553">
    <property type="component" value="Unassembled WGS sequence"/>
</dbReference>